<keyword evidence="2" id="KW-1185">Reference proteome</keyword>
<sequence length="144" mass="16296">MTGLIKISVLSIDIHSDNETYFRIDISNNNCSTFLQFYGYDDSFHEFGQSLINFPQTINDTPIFEIGKDDIKWAYYLNIKVLCYDASGHSAIKIKAINNGDIISGYQSEFTIVAEAASINQLGQLLTNWNPLKTKEVVWNSIKS</sequence>
<evidence type="ECO:0000313" key="2">
    <source>
        <dbReference type="Proteomes" id="UP000753802"/>
    </source>
</evidence>
<name>A0ABW9ZPH8_9BACT</name>
<protein>
    <recommendedName>
        <fullName evidence="3">Immunity protein 50</fullName>
    </recommendedName>
</protein>
<organism evidence="1 2">
    <name type="scientific">Sediminibacterium roseum</name>
    <dbReference type="NCBI Taxonomy" id="1978412"/>
    <lineage>
        <taxon>Bacteria</taxon>
        <taxon>Pseudomonadati</taxon>
        <taxon>Bacteroidota</taxon>
        <taxon>Chitinophagia</taxon>
        <taxon>Chitinophagales</taxon>
        <taxon>Chitinophagaceae</taxon>
        <taxon>Sediminibacterium</taxon>
    </lineage>
</organism>
<accession>A0ABW9ZPH8</accession>
<evidence type="ECO:0000313" key="1">
    <source>
        <dbReference type="EMBL" id="NCI48993.1"/>
    </source>
</evidence>
<dbReference type="Proteomes" id="UP000753802">
    <property type="component" value="Unassembled WGS sequence"/>
</dbReference>
<gene>
    <name evidence="1" type="ORF">GWC95_03610</name>
</gene>
<dbReference type="RefSeq" id="WP_161817294.1">
    <property type="nucleotide sequence ID" value="NZ_JAACJS010000002.1"/>
</dbReference>
<proteinExistence type="predicted"/>
<evidence type="ECO:0008006" key="3">
    <source>
        <dbReference type="Google" id="ProtNLM"/>
    </source>
</evidence>
<comment type="caution">
    <text evidence="1">The sequence shown here is derived from an EMBL/GenBank/DDBJ whole genome shotgun (WGS) entry which is preliminary data.</text>
</comment>
<reference evidence="1 2" key="1">
    <citation type="submission" date="2020-01" db="EMBL/GenBank/DDBJ databases">
        <title>Genome analysis.</title>
        <authorList>
            <person name="Wu S."/>
            <person name="Wang G."/>
        </authorList>
    </citation>
    <scope>NUCLEOTIDE SEQUENCE [LARGE SCALE GENOMIC DNA]</scope>
    <source>
        <strain evidence="1 2">SYL130</strain>
    </source>
</reference>
<dbReference type="EMBL" id="JAACJS010000002">
    <property type="protein sequence ID" value="NCI48993.1"/>
    <property type="molecule type" value="Genomic_DNA"/>
</dbReference>